<dbReference type="InterPro" id="IPR035985">
    <property type="entry name" value="Ubiquitin-activating_enz"/>
</dbReference>
<dbReference type="Proteomes" id="UP000663870">
    <property type="component" value="Unassembled WGS sequence"/>
</dbReference>
<dbReference type="Gene3D" id="3.40.50.12550">
    <property type="entry name" value="Ubiquitin-activating enzyme E1, inactive adenylation domain, subdomain 2"/>
    <property type="match status" value="1"/>
</dbReference>
<comment type="similarity">
    <text evidence="2">Belongs to the ubiquitin-activating E1 family.</text>
</comment>
<proteinExistence type="inferred from homology"/>
<reference evidence="9" key="1">
    <citation type="submission" date="2021-02" db="EMBL/GenBank/DDBJ databases">
        <authorList>
            <person name="Nowell W R."/>
        </authorList>
    </citation>
    <scope>NUCLEOTIDE SEQUENCE</scope>
</reference>
<dbReference type="EMBL" id="CAJNOH010002359">
    <property type="protein sequence ID" value="CAF1289123.1"/>
    <property type="molecule type" value="Genomic_DNA"/>
</dbReference>
<dbReference type="GO" id="GO:0006974">
    <property type="term" value="P:DNA damage response"/>
    <property type="evidence" value="ECO:0007669"/>
    <property type="project" value="TreeGrafter"/>
</dbReference>
<feature type="domain" description="Ubiquitin-activating enzyme E1 four-helix bundle" evidence="7">
    <location>
        <begin position="230"/>
        <end position="273"/>
    </location>
</feature>
<name>A0A815Y5H6_9BILA</name>
<evidence type="ECO:0000259" key="7">
    <source>
        <dbReference type="Pfam" id="PF16191"/>
    </source>
</evidence>
<evidence type="ECO:0000259" key="6">
    <source>
        <dbReference type="Pfam" id="PF16190"/>
    </source>
</evidence>
<sequence>MWLHEKFYDAEKLLKYNPNWVLYTISDRYAYFTLLPKPIAEYNVRNAPFLFLKQFTDALKLARMPIKDFCTFACHSLGPMKGKQTSRSDQMATDLECQTSITTPEIDERLYSRQLQIFCDFGQNFKVLDTNGEDSITEEIVDSISHDEIGIVSIATYTKHGFEDGSYVTVHDVKGITEINDREFKITVLGRERLCLDPYTFTIGDTRNVGVYKGSGTVTEVKKAETVHFMSMSAKLHLSFQGLSLFQNQYNALPQPWNDDDADKFYEIVEKLNRENGEQVLTDQLNKHWIRLFAKTCTGDLCPIQSVIGGIAAQEAIKAVTGKFSESQYVDRHCVYCRQPLVDSGIFSTKASIQVVVPFLTESYSSTNDPSDSTVDLSTAINFPISINHIIQWVLYTFSGLFTIPGQQSEEFMRDPKDFAERTAKKPSEDEKNEIVENSRNLFEQQFHNAIAQLLHNFPRDHVTYRGELFWSGYRRCPHILKFDVNNKLHLDFIIAASNLFAHMYNIPQICDRQFIAQEVTKVQVPEFKPKDISTADNDSNQWRFDDQQRMNVQKENNSSVEQLLNRLPKLDEIVDINIQPYELKTDDDTNFHMDYIGATTLLRAENYQIQIVDRSQIKRIAENIIPAIVTTTAMVTGLVCLEVYKLIQGHKKIESYRNACLNLALPLFAFFEPVPPKCQKV</sequence>
<evidence type="ECO:0000256" key="2">
    <source>
        <dbReference type="ARBA" id="ARBA00005673"/>
    </source>
</evidence>
<evidence type="ECO:0000259" key="4">
    <source>
        <dbReference type="Pfam" id="PF00899"/>
    </source>
</evidence>
<dbReference type="Pfam" id="PF10585">
    <property type="entry name" value="UBA_E1_SCCH"/>
    <property type="match status" value="1"/>
</dbReference>
<dbReference type="GO" id="GO:0004839">
    <property type="term" value="F:ubiquitin activating enzyme activity"/>
    <property type="evidence" value="ECO:0007669"/>
    <property type="project" value="TreeGrafter"/>
</dbReference>
<evidence type="ECO:0000313" key="10">
    <source>
        <dbReference type="Proteomes" id="UP000663870"/>
    </source>
</evidence>
<protein>
    <recommendedName>
        <fullName evidence="11">Ubiquitin-activating enzyme E1 C-terminal domain-containing protein</fullName>
    </recommendedName>
</protein>
<evidence type="ECO:0000256" key="1">
    <source>
        <dbReference type="ARBA" id="ARBA00004906"/>
    </source>
</evidence>
<comment type="caution">
    <text evidence="9">The sequence shown here is derived from an EMBL/GenBank/DDBJ whole genome shotgun (WGS) entry which is preliminary data.</text>
</comment>
<evidence type="ECO:0000256" key="3">
    <source>
        <dbReference type="ARBA" id="ARBA00022598"/>
    </source>
</evidence>
<keyword evidence="3" id="KW-0436">Ligase</keyword>
<feature type="domain" description="Ubiquitin-activating enzyme E1 FCCH" evidence="6">
    <location>
        <begin position="149"/>
        <end position="222"/>
    </location>
</feature>
<dbReference type="Gene3D" id="1.10.10.2660">
    <property type="entry name" value="Ubiquitin-activating enzyme E1, SCCH domain"/>
    <property type="match status" value="1"/>
</dbReference>
<dbReference type="PANTHER" id="PTHR10953">
    <property type="entry name" value="UBIQUITIN-ACTIVATING ENZYME E1"/>
    <property type="match status" value="1"/>
</dbReference>
<dbReference type="Pfam" id="PF16190">
    <property type="entry name" value="E1_FCCH"/>
    <property type="match status" value="1"/>
</dbReference>
<dbReference type="PANTHER" id="PTHR10953:SF4">
    <property type="entry name" value="UBIQUITIN-ACTIVATING ENZYME E1 C-TERMINAL DOMAIN-CONTAINING PROTEIN"/>
    <property type="match status" value="1"/>
</dbReference>
<dbReference type="Gene3D" id="2.40.30.180">
    <property type="entry name" value="Ubiquitin-activating enzyme E1, FCCH domain"/>
    <property type="match status" value="1"/>
</dbReference>
<dbReference type="InterPro" id="IPR042063">
    <property type="entry name" value="Ubi_acti_E1_SCCH"/>
</dbReference>
<dbReference type="InterPro" id="IPR032420">
    <property type="entry name" value="E1_4HB"/>
</dbReference>
<dbReference type="InterPro" id="IPR045886">
    <property type="entry name" value="ThiF/MoeB/HesA"/>
</dbReference>
<gene>
    <name evidence="9" type="ORF">JXQ802_LOCUS44758</name>
    <name evidence="8" type="ORF">PYM288_LOCUS29296</name>
</gene>
<dbReference type="EMBL" id="CAJNOL010003523">
    <property type="protein sequence ID" value="CAF1565826.1"/>
    <property type="molecule type" value="Genomic_DNA"/>
</dbReference>
<evidence type="ECO:0000313" key="9">
    <source>
        <dbReference type="EMBL" id="CAF1565826.1"/>
    </source>
</evidence>
<dbReference type="InterPro" id="IPR042302">
    <property type="entry name" value="E1_FCCH_sf"/>
</dbReference>
<dbReference type="InterPro" id="IPR032418">
    <property type="entry name" value="E1_FCCH"/>
</dbReference>
<evidence type="ECO:0008006" key="11">
    <source>
        <dbReference type="Google" id="ProtNLM"/>
    </source>
</evidence>
<feature type="domain" description="Ubiquitin-activating enzyme SCCH" evidence="5">
    <location>
        <begin position="384"/>
        <end position="619"/>
    </location>
</feature>
<dbReference type="Proteomes" id="UP000663854">
    <property type="component" value="Unassembled WGS sequence"/>
</dbReference>
<feature type="domain" description="THIF-type NAD/FAD binding fold" evidence="4">
    <location>
        <begin position="328"/>
        <end position="670"/>
    </location>
</feature>
<dbReference type="GO" id="GO:0005634">
    <property type="term" value="C:nucleus"/>
    <property type="evidence" value="ECO:0007669"/>
    <property type="project" value="TreeGrafter"/>
</dbReference>
<dbReference type="GO" id="GO:0006511">
    <property type="term" value="P:ubiquitin-dependent protein catabolic process"/>
    <property type="evidence" value="ECO:0007669"/>
    <property type="project" value="TreeGrafter"/>
</dbReference>
<dbReference type="Pfam" id="PF00899">
    <property type="entry name" value="ThiF"/>
    <property type="match status" value="1"/>
</dbReference>
<dbReference type="AlphaFoldDB" id="A0A815Y5H6"/>
<dbReference type="InterPro" id="IPR019572">
    <property type="entry name" value="UBA_E1_SCCH"/>
</dbReference>
<dbReference type="UniPathway" id="UPA00143"/>
<evidence type="ECO:0000313" key="8">
    <source>
        <dbReference type="EMBL" id="CAF1289123.1"/>
    </source>
</evidence>
<keyword evidence="10" id="KW-1185">Reference proteome</keyword>
<accession>A0A815Y5H6</accession>
<comment type="pathway">
    <text evidence="1">Protein modification; protein ubiquitination.</text>
</comment>
<dbReference type="Pfam" id="PF16191">
    <property type="entry name" value="E1_4HB"/>
    <property type="match status" value="1"/>
</dbReference>
<dbReference type="GO" id="GO:0005737">
    <property type="term" value="C:cytoplasm"/>
    <property type="evidence" value="ECO:0007669"/>
    <property type="project" value="TreeGrafter"/>
</dbReference>
<dbReference type="InterPro" id="IPR000594">
    <property type="entry name" value="ThiF_NAD_FAD-bd"/>
</dbReference>
<dbReference type="SUPFAM" id="SSF69572">
    <property type="entry name" value="Activating enzymes of the ubiquitin-like proteins"/>
    <property type="match status" value="2"/>
</dbReference>
<organism evidence="9 10">
    <name type="scientific">Rotaria sordida</name>
    <dbReference type="NCBI Taxonomy" id="392033"/>
    <lineage>
        <taxon>Eukaryota</taxon>
        <taxon>Metazoa</taxon>
        <taxon>Spiralia</taxon>
        <taxon>Gnathifera</taxon>
        <taxon>Rotifera</taxon>
        <taxon>Eurotatoria</taxon>
        <taxon>Bdelloidea</taxon>
        <taxon>Philodinida</taxon>
        <taxon>Philodinidae</taxon>
        <taxon>Rotaria</taxon>
    </lineage>
</organism>
<evidence type="ECO:0000259" key="5">
    <source>
        <dbReference type="Pfam" id="PF10585"/>
    </source>
</evidence>